<dbReference type="Gene3D" id="3.40.50.12780">
    <property type="entry name" value="N-terminal domain of ligase-like"/>
    <property type="match status" value="1"/>
</dbReference>
<evidence type="ECO:0000313" key="1">
    <source>
        <dbReference type="EMBL" id="HJC85505.1"/>
    </source>
</evidence>
<accession>A0A9D2QDB5</accession>
<dbReference type="SUPFAM" id="SSF56801">
    <property type="entry name" value="Acetyl-CoA synthetase-like"/>
    <property type="match status" value="1"/>
</dbReference>
<proteinExistence type="predicted"/>
<dbReference type="NCBIfam" id="TIGR03089">
    <property type="entry name" value="TIGR03089 family protein"/>
    <property type="match status" value="1"/>
</dbReference>
<protein>
    <submittedName>
        <fullName evidence="1">TIGR03089 family protein</fullName>
    </submittedName>
</protein>
<reference evidence="1" key="1">
    <citation type="journal article" date="2021" name="PeerJ">
        <title>Extensive microbial diversity within the chicken gut microbiome revealed by metagenomics and culture.</title>
        <authorList>
            <person name="Gilroy R."/>
            <person name="Ravi A."/>
            <person name="Getino M."/>
            <person name="Pursley I."/>
            <person name="Horton D.L."/>
            <person name="Alikhan N.F."/>
            <person name="Baker D."/>
            <person name="Gharbi K."/>
            <person name="Hall N."/>
            <person name="Watson M."/>
            <person name="Adriaenssens E.M."/>
            <person name="Foster-Nyarko E."/>
            <person name="Jarju S."/>
            <person name="Secka A."/>
            <person name="Antonio M."/>
            <person name="Oren A."/>
            <person name="Chaudhuri R.R."/>
            <person name="La Ragione R."/>
            <person name="Hildebrand F."/>
            <person name="Pallen M.J."/>
        </authorList>
    </citation>
    <scope>NUCLEOTIDE SEQUENCE</scope>
    <source>
        <strain evidence="1">ChiHjej13B12-4958</strain>
    </source>
</reference>
<evidence type="ECO:0000313" key="2">
    <source>
        <dbReference type="Proteomes" id="UP000823858"/>
    </source>
</evidence>
<dbReference type="EMBL" id="DWVP01000019">
    <property type="protein sequence ID" value="HJC85505.1"/>
    <property type="molecule type" value="Genomic_DNA"/>
</dbReference>
<dbReference type="Proteomes" id="UP000823858">
    <property type="component" value="Unassembled WGS sequence"/>
</dbReference>
<comment type="caution">
    <text evidence="1">The sequence shown here is derived from an EMBL/GenBank/DDBJ whole genome shotgun (WGS) entry which is preliminary data.</text>
</comment>
<reference evidence="1" key="2">
    <citation type="submission" date="2021-04" db="EMBL/GenBank/DDBJ databases">
        <authorList>
            <person name="Gilroy R."/>
        </authorList>
    </citation>
    <scope>NUCLEOTIDE SEQUENCE</scope>
    <source>
        <strain evidence="1">ChiHjej13B12-4958</strain>
    </source>
</reference>
<dbReference type="AlphaFoldDB" id="A0A9D2QDB5"/>
<dbReference type="InterPro" id="IPR042099">
    <property type="entry name" value="ANL_N_sf"/>
</dbReference>
<dbReference type="InterPro" id="IPR017523">
    <property type="entry name" value="Rv3268"/>
</dbReference>
<organism evidence="1 2">
    <name type="scientific">Candidatus Corynebacterium faecigallinarum</name>
    <dbReference type="NCBI Taxonomy" id="2838528"/>
    <lineage>
        <taxon>Bacteria</taxon>
        <taxon>Bacillati</taxon>
        <taxon>Actinomycetota</taxon>
        <taxon>Actinomycetes</taxon>
        <taxon>Mycobacteriales</taxon>
        <taxon>Corynebacteriaceae</taxon>
        <taxon>Corynebacterium</taxon>
    </lineage>
</organism>
<gene>
    <name evidence="1" type="ORF">H9751_08175</name>
</gene>
<sequence length="238" mass="24043">MDLMAPLLASDAASPRLTTYTDAGRMELSAETVANWAAKGGNLMVGELGLGPGDVVAVDAPADWMPAVLVLGCWRAGVAVCSPDSPAFDAAATLLTTDADAHPDFGGEVLLLSTDPFGRGVGEAGGDVPFGIMDLSPELRVQGDRYAGPETGEDAVLLVDASGATVSGTDLRARAVERHGGSVGSGDTVRAVGGAWSDTDGLVDCLLPLFTGGSVVVSTDDTAERLAEIAATERGTVV</sequence>
<name>A0A9D2QDB5_9CORY</name>